<gene>
    <name evidence="2" type="ORF">GCM10023257_02150</name>
</gene>
<dbReference type="EMBL" id="BAABIV010000001">
    <property type="protein sequence ID" value="GAA4969945.1"/>
    <property type="molecule type" value="Genomic_DNA"/>
</dbReference>
<accession>A0ABP9HFN5</accession>
<dbReference type="Proteomes" id="UP001500610">
    <property type="component" value="Unassembled WGS sequence"/>
</dbReference>
<proteinExistence type="predicted"/>
<organism evidence="2 3">
    <name type="scientific">Streptomyces hyderabadensis</name>
    <dbReference type="NCBI Taxonomy" id="598549"/>
    <lineage>
        <taxon>Bacteria</taxon>
        <taxon>Bacillati</taxon>
        <taxon>Actinomycetota</taxon>
        <taxon>Actinomycetes</taxon>
        <taxon>Kitasatosporales</taxon>
        <taxon>Streptomycetaceae</taxon>
        <taxon>Streptomyces</taxon>
    </lineage>
</organism>
<evidence type="ECO:0000313" key="2">
    <source>
        <dbReference type="EMBL" id="GAA4969945.1"/>
    </source>
</evidence>
<name>A0ABP9HFN5_9ACTN</name>
<evidence type="ECO:0000256" key="1">
    <source>
        <dbReference type="SAM" id="MobiDB-lite"/>
    </source>
</evidence>
<evidence type="ECO:0000313" key="3">
    <source>
        <dbReference type="Proteomes" id="UP001500610"/>
    </source>
</evidence>
<feature type="region of interest" description="Disordered" evidence="1">
    <location>
        <begin position="38"/>
        <end position="70"/>
    </location>
</feature>
<protein>
    <submittedName>
        <fullName evidence="2">Uncharacterized protein</fullName>
    </submittedName>
</protein>
<keyword evidence="3" id="KW-1185">Reference proteome</keyword>
<comment type="caution">
    <text evidence="2">The sequence shown here is derived from an EMBL/GenBank/DDBJ whole genome shotgun (WGS) entry which is preliminary data.</text>
</comment>
<sequence>MTHGSCAVHEQLLRFNCGDGVGRKVAMLALARWIAGPARPAGTGRGRSGVSVPTARTAPVLSGTTLAETP</sequence>
<reference evidence="3" key="1">
    <citation type="journal article" date="2019" name="Int. J. Syst. Evol. Microbiol.">
        <title>The Global Catalogue of Microorganisms (GCM) 10K type strain sequencing project: providing services to taxonomists for standard genome sequencing and annotation.</title>
        <authorList>
            <consortium name="The Broad Institute Genomics Platform"/>
            <consortium name="The Broad Institute Genome Sequencing Center for Infectious Disease"/>
            <person name="Wu L."/>
            <person name="Ma J."/>
        </authorList>
    </citation>
    <scope>NUCLEOTIDE SEQUENCE [LARGE SCALE GENOMIC DNA]</scope>
    <source>
        <strain evidence="3">JCM 17657</strain>
    </source>
</reference>